<dbReference type="AlphaFoldDB" id="A0A1S2NYZ6"/>
<gene>
    <name evidence="2" type="ORF">BIV24_26575</name>
</gene>
<proteinExistence type="predicted"/>
<evidence type="ECO:0000313" key="2">
    <source>
        <dbReference type="EMBL" id="OIJ86425.1"/>
    </source>
</evidence>
<dbReference type="PANTHER" id="PTHR34047:SF8">
    <property type="entry name" value="PROTEIN YKFC"/>
    <property type="match status" value="1"/>
</dbReference>
<dbReference type="PROSITE" id="PS50878">
    <property type="entry name" value="RT_POL"/>
    <property type="match status" value="1"/>
</dbReference>
<name>A0A1S2NYZ6_9ACTN</name>
<dbReference type="PANTHER" id="PTHR34047">
    <property type="entry name" value="NUCLEAR INTRON MATURASE 1, MITOCHONDRIAL-RELATED"/>
    <property type="match status" value="1"/>
</dbReference>
<evidence type="ECO:0000313" key="3">
    <source>
        <dbReference type="Proteomes" id="UP000179935"/>
    </source>
</evidence>
<dbReference type="SUPFAM" id="SSF56672">
    <property type="entry name" value="DNA/RNA polymerases"/>
    <property type="match status" value="1"/>
</dbReference>
<reference evidence="2 3" key="1">
    <citation type="submission" date="2016-10" db="EMBL/GenBank/DDBJ databases">
        <title>Genome sequence of Streptomyces sp. MUSC 93.</title>
        <authorList>
            <person name="Lee L.-H."/>
            <person name="Ser H.-L."/>
            <person name="Law J.W.-F."/>
        </authorList>
    </citation>
    <scope>NUCLEOTIDE SEQUENCE [LARGE SCALE GENOMIC DNA]</scope>
    <source>
        <strain evidence="2 3">MUSC 93</strain>
    </source>
</reference>
<dbReference type="OrthoDB" id="3479340at2"/>
<dbReference type="Proteomes" id="UP000179935">
    <property type="component" value="Unassembled WGS sequence"/>
</dbReference>
<dbReference type="EMBL" id="MLYP01000076">
    <property type="protein sequence ID" value="OIJ86425.1"/>
    <property type="molecule type" value="Genomic_DNA"/>
</dbReference>
<dbReference type="InterPro" id="IPR000477">
    <property type="entry name" value="RT_dom"/>
</dbReference>
<keyword evidence="3" id="KW-1185">Reference proteome</keyword>
<sequence>MPYLIQPIHLTRAARECMRRGSSPGADGLSWAGFRSGLRERLEELGEQLRDETWQPGPLRASHVVAYTGKHIDTVIPTVRDRVVHRAMRRALEPVLDVRALAPWVSGFRRGRNRLTSVRQAAAQLGRGRTWVVDVDVQRASAGATTEEVIDWLADHVFDGTFLARVRTALDVLPDPIVPGCGLSPMLINLRLSRVDSQVQDFAVVRFADNYCLFTSSRREAGEAYDALTAALATVGLKPHPDKSRIRSSAHAEDLFLISG</sequence>
<comment type="caution">
    <text evidence="2">The sequence shown here is derived from an EMBL/GenBank/DDBJ whole genome shotgun (WGS) entry which is preliminary data.</text>
</comment>
<accession>A0A1S2NYZ6</accession>
<dbReference type="STRING" id="1428652.BIV24_26575"/>
<organism evidence="2 3">
    <name type="scientific">Streptomyces colonosanans</name>
    <dbReference type="NCBI Taxonomy" id="1428652"/>
    <lineage>
        <taxon>Bacteria</taxon>
        <taxon>Bacillati</taxon>
        <taxon>Actinomycetota</taxon>
        <taxon>Actinomycetes</taxon>
        <taxon>Kitasatosporales</taxon>
        <taxon>Streptomycetaceae</taxon>
        <taxon>Streptomyces</taxon>
    </lineage>
</organism>
<dbReference type="InterPro" id="IPR051083">
    <property type="entry name" value="GrpII_Intron_Splice-Mob/Def"/>
</dbReference>
<evidence type="ECO:0000259" key="1">
    <source>
        <dbReference type="PROSITE" id="PS50878"/>
    </source>
</evidence>
<dbReference type="Pfam" id="PF00078">
    <property type="entry name" value="RVT_1"/>
    <property type="match status" value="1"/>
</dbReference>
<feature type="domain" description="Reverse transcriptase" evidence="1">
    <location>
        <begin position="1"/>
        <end position="260"/>
    </location>
</feature>
<protein>
    <recommendedName>
        <fullName evidence="1">Reverse transcriptase domain-containing protein</fullName>
    </recommendedName>
</protein>
<dbReference type="InterPro" id="IPR043502">
    <property type="entry name" value="DNA/RNA_pol_sf"/>
</dbReference>